<keyword evidence="3" id="KW-1185">Reference proteome</keyword>
<sequence length="154" mass="17377">MFKDKANVHVAHVDCEAHSSLCAQQGVNSYPTIRMYPAGSSGTGQYFGYSGWHRDANSLRSWVYNFLPSKVVKLTYADFARKRMEGYGHAGSVDCDQEPHVCQMAQVRAYPSVRFYAGAQPGQRQSYHGWDLDSQDAEYIVSFIKSQVKKIPQK</sequence>
<dbReference type="GO" id="GO:0051787">
    <property type="term" value="F:misfolded protein binding"/>
    <property type="evidence" value="ECO:0007669"/>
    <property type="project" value="TreeGrafter"/>
</dbReference>
<dbReference type="GO" id="GO:0036498">
    <property type="term" value="P:IRE1-mediated unfolded protein response"/>
    <property type="evidence" value="ECO:0007669"/>
    <property type="project" value="TreeGrafter"/>
</dbReference>
<evidence type="ECO:0000259" key="1">
    <source>
        <dbReference type="Pfam" id="PF00085"/>
    </source>
</evidence>
<dbReference type="GO" id="GO:0015035">
    <property type="term" value="F:protein-disulfide reductase activity"/>
    <property type="evidence" value="ECO:0007669"/>
    <property type="project" value="TreeGrafter"/>
</dbReference>
<name>A0AAV4BA66_9GAST</name>
<organism evidence="2 3">
    <name type="scientific">Plakobranchus ocellatus</name>
    <dbReference type="NCBI Taxonomy" id="259542"/>
    <lineage>
        <taxon>Eukaryota</taxon>
        <taxon>Metazoa</taxon>
        <taxon>Spiralia</taxon>
        <taxon>Lophotrochozoa</taxon>
        <taxon>Mollusca</taxon>
        <taxon>Gastropoda</taxon>
        <taxon>Heterobranchia</taxon>
        <taxon>Euthyneura</taxon>
        <taxon>Panpulmonata</taxon>
        <taxon>Sacoglossa</taxon>
        <taxon>Placobranchoidea</taxon>
        <taxon>Plakobranchidae</taxon>
        <taxon>Plakobranchus</taxon>
    </lineage>
</organism>
<protein>
    <submittedName>
        <fullName evidence="2">Dnaj homolog subfamily c member 10-like</fullName>
    </submittedName>
</protein>
<dbReference type="AlphaFoldDB" id="A0AAV4BA66"/>
<dbReference type="InterPro" id="IPR036249">
    <property type="entry name" value="Thioredoxin-like_sf"/>
</dbReference>
<comment type="caution">
    <text evidence="2">The sequence shown here is derived from an EMBL/GenBank/DDBJ whole genome shotgun (WGS) entry which is preliminary data.</text>
</comment>
<evidence type="ECO:0000313" key="2">
    <source>
        <dbReference type="EMBL" id="GFO15990.1"/>
    </source>
</evidence>
<gene>
    <name evidence="2" type="ORF">PoB_004249500</name>
</gene>
<dbReference type="GO" id="GO:0005788">
    <property type="term" value="C:endoplasmic reticulum lumen"/>
    <property type="evidence" value="ECO:0007669"/>
    <property type="project" value="TreeGrafter"/>
</dbReference>
<reference evidence="2 3" key="1">
    <citation type="journal article" date="2021" name="Elife">
        <title>Chloroplast acquisition without the gene transfer in kleptoplastic sea slugs, Plakobranchus ocellatus.</title>
        <authorList>
            <person name="Maeda T."/>
            <person name="Takahashi S."/>
            <person name="Yoshida T."/>
            <person name="Shimamura S."/>
            <person name="Takaki Y."/>
            <person name="Nagai Y."/>
            <person name="Toyoda A."/>
            <person name="Suzuki Y."/>
            <person name="Arimoto A."/>
            <person name="Ishii H."/>
            <person name="Satoh N."/>
            <person name="Nishiyama T."/>
            <person name="Hasebe M."/>
            <person name="Maruyama T."/>
            <person name="Minagawa J."/>
            <person name="Obokata J."/>
            <person name="Shigenobu S."/>
        </authorList>
    </citation>
    <scope>NUCLEOTIDE SEQUENCE [LARGE SCALE GENOMIC DNA]</scope>
</reference>
<dbReference type="InterPro" id="IPR013766">
    <property type="entry name" value="Thioredoxin_domain"/>
</dbReference>
<dbReference type="EMBL" id="BLXT01004633">
    <property type="protein sequence ID" value="GFO15990.1"/>
    <property type="molecule type" value="Genomic_DNA"/>
</dbReference>
<dbReference type="Proteomes" id="UP000735302">
    <property type="component" value="Unassembled WGS sequence"/>
</dbReference>
<dbReference type="Pfam" id="PF00085">
    <property type="entry name" value="Thioredoxin"/>
    <property type="match status" value="1"/>
</dbReference>
<dbReference type="PANTHER" id="PTHR44340:SF1">
    <property type="entry name" value="DNAJ HOMOLOG SUBFAMILY C MEMBER 10"/>
    <property type="match status" value="1"/>
</dbReference>
<feature type="domain" description="Thioredoxin" evidence="1">
    <location>
        <begin position="5"/>
        <end position="47"/>
    </location>
</feature>
<dbReference type="PANTHER" id="PTHR44340">
    <property type="entry name" value="DNAJ HOMOLOG SUBFAMILY C MEMBER 10"/>
    <property type="match status" value="1"/>
</dbReference>
<dbReference type="Gene3D" id="3.40.30.10">
    <property type="entry name" value="Glutaredoxin"/>
    <property type="match status" value="2"/>
</dbReference>
<feature type="non-terminal residue" evidence="2">
    <location>
        <position position="154"/>
    </location>
</feature>
<dbReference type="SUPFAM" id="SSF52833">
    <property type="entry name" value="Thioredoxin-like"/>
    <property type="match status" value="2"/>
</dbReference>
<dbReference type="InterPro" id="IPR052460">
    <property type="entry name" value="ER_disulfide_reductase"/>
</dbReference>
<proteinExistence type="predicted"/>
<accession>A0AAV4BA66</accession>
<dbReference type="GO" id="GO:0016671">
    <property type="term" value="F:oxidoreductase activity, acting on a sulfur group of donors, disulfide as acceptor"/>
    <property type="evidence" value="ECO:0007669"/>
    <property type="project" value="TreeGrafter"/>
</dbReference>
<evidence type="ECO:0000313" key="3">
    <source>
        <dbReference type="Proteomes" id="UP000735302"/>
    </source>
</evidence>